<proteinExistence type="predicted"/>
<name>A0A6H1U219_9CYAN</name>
<dbReference type="AlphaFoldDB" id="A0A6H1U219"/>
<evidence type="ECO:0000313" key="2">
    <source>
        <dbReference type="EMBL" id="QIZ72918.1"/>
    </source>
</evidence>
<evidence type="ECO:0000256" key="1">
    <source>
        <dbReference type="SAM" id="Coils"/>
    </source>
</evidence>
<gene>
    <name evidence="2" type="ORF">HCG48_21870</name>
</gene>
<reference evidence="2 3" key="1">
    <citation type="submission" date="2020-04" db="EMBL/GenBank/DDBJ databases">
        <authorList>
            <person name="Basu S."/>
            <person name="Maruthanayagam V."/>
            <person name="Chakraborty S."/>
            <person name="Pramanik A."/>
            <person name="Mukherjee J."/>
            <person name="Brink B."/>
        </authorList>
    </citation>
    <scope>NUCLEOTIDE SEQUENCE [LARGE SCALE GENOMIC DNA]</scope>
    <source>
        <strain evidence="2 3">AP17</strain>
    </source>
</reference>
<evidence type="ECO:0000313" key="3">
    <source>
        <dbReference type="Proteomes" id="UP000500857"/>
    </source>
</evidence>
<sequence>MLYLAQVQKKGFLGKTGLRLLAYRKSAYTWRLVGESEDIVANEASGWSEGVLLLVELSRDRQVRSVEEATGWILETIDRCLSQGVGPEAIERELEGVENWRHSLTLQSQELSRQRVELEARRDQLQELEEKLKAEQRRLEAIAKQLRSQMDS</sequence>
<feature type="coiled-coil region" evidence="1">
    <location>
        <begin position="101"/>
        <end position="149"/>
    </location>
</feature>
<keyword evidence="3" id="KW-1185">Reference proteome</keyword>
<dbReference type="RefSeq" id="WP_168571065.1">
    <property type="nucleotide sequence ID" value="NZ_CP051167.1"/>
</dbReference>
<protein>
    <submittedName>
        <fullName evidence="2">Uncharacterized protein</fullName>
    </submittedName>
</protein>
<organism evidence="2 3">
    <name type="scientific">Oxynema aestuarii AP17</name>
    <dbReference type="NCBI Taxonomy" id="2064643"/>
    <lineage>
        <taxon>Bacteria</taxon>
        <taxon>Bacillati</taxon>
        <taxon>Cyanobacteriota</taxon>
        <taxon>Cyanophyceae</taxon>
        <taxon>Oscillatoriophycideae</taxon>
        <taxon>Oscillatoriales</taxon>
        <taxon>Oscillatoriaceae</taxon>
        <taxon>Oxynema</taxon>
        <taxon>Oxynema aestuarii</taxon>
    </lineage>
</organism>
<dbReference type="KEGG" id="oxy:HCG48_21870"/>
<accession>A0A6H1U219</accession>
<keyword evidence="1" id="KW-0175">Coiled coil</keyword>
<dbReference type="Proteomes" id="UP000500857">
    <property type="component" value="Chromosome"/>
</dbReference>
<dbReference type="EMBL" id="CP051167">
    <property type="protein sequence ID" value="QIZ72918.1"/>
    <property type="molecule type" value="Genomic_DNA"/>
</dbReference>